<dbReference type="SMART" id="SM00404">
    <property type="entry name" value="PTPc_motif"/>
    <property type="match status" value="1"/>
</dbReference>
<dbReference type="EMBL" id="UYRT01000510">
    <property type="protein sequence ID" value="VDK28289.1"/>
    <property type="molecule type" value="Genomic_DNA"/>
</dbReference>
<organism evidence="6">
    <name type="scientific">Gongylonema pulchrum</name>
    <dbReference type="NCBI Taxonomy" id="637853"/>
    <lineage>
        <taxon>Eukaryota</taxon>
        <taxon>Metazoa</taxon>
        <taxon>Ecdysozoa</taxon>
        <taxon>Nematoda</taxon>
        <taxon>Chromadorea</taxon>
        <taxon>Rhabditida</taxon>
        <taxon>Spirurina</taxon>
        <taxon>Spiruromorpha</taxon>
        <taxon>Spiruroidea</taxon>
        <taxon>Gongylonematidae</taxon>
        <taxon>Gongylonema</taxon>
    </lineage>
</organism>
<dbReference type="InterPro" id="IPR029021">
    <property type="entry name" value="Prot-tyrosine_phosphatase-like"/>
</dbReference>
<evidence type="ECO:0000313" key="6">
    <source>
        <dbReference type="WBParaSite" id="GPUH_0000055101-mRNA-1"/>
    </source>
</evidence>
<dbReference type="InterPro" id="IPR003595">
    <property type="entry name" value="Tyr_Pase_cat"/>
</dbReference>
<dbReference type="InterPro" id="IPR016130">
    <property type="entry name" value="Tyr_Pase_AS"/>
</dbReference>
<keyword evidence="2" id="KW-0904">Protein phosphatase</keyword>
<dbReference type="PROSITE" id="PS50056">
    <property type="entry name" value="TYR_PHOSPHATASE_2"/>
    <property type="match status" value="1"/>
</dbReference>
<evidence type="ECO:0000259" key="3">
    <source>
        <dbReference type="PROSITE" id="PS50056"/>
    </source>
</evidence>
<dbReference type="InterPro" id="IPR020422">
    <property type="entry name" value="TYR_PHOSPHATASE_DUAL_dom"/>
</dbReference>
<dbReference type="InterPro" id="IPR000387">
    <property type="entry name" value="Tyr_Pase_dom"/>
</dbReference>
<accession>A0A183CVR0</accession>
<feature type="domain" description="Tyrosine specific protein phosphatases" evidence="3">
    <location>
        <begin position="56"/>
        <end position="110"/>
    </location>
</feature>
<dbReference type="Gene3D" id="3.90.190.10">
    <property type="entry name" value="Protein tyrosine phosphatase superfamily"/>
    <property type="match status" value="1"/>
</dbReference>
<dbReference type="InterPro" id="IPR050561">
    <property type="entry name" value="PTP"/>
</dbReference>
<sequence length="350" mass="39681">MSRPTAKTFTDDNLIAQFQKLGIYSVINLQMLGEHESCGPQLLPSGFTYNPEILMQNGRKLAVHCHAGLGRTGVVIAAFMIWANHCSYSEAINRVRSARPKSIQSKGQVKMVKDFWKFVEDNGAALPPPGRVRVSDYMQMQKKLLCSSQSRKYHHIPKVLHAIMEELLTVAHGELNGQTRLWIRSVLRCTSQGSREYLEKWPARLPLLTKMKAQEIDICISGILANRSETTDLGEKTAKINKAAFKMSNCKKFVRTHLRGNILLLLGTLDQLMNSFIKPIIPREHLIMGPERNSLHEDWQCFFRYILTTMASLSDGNYVNISKFITRWYLGTLTGVDDVVTALCDRLLKT</sequence>
<keyword evidence="5" id="KW-1185">Reference proteome</keyword>
<dbReference type="InterPro" id="IPR000340">
    <property type="entry name" value="Dual-sp_phosphatase_cat-dom"/>
</dbReference>
<reference evidence="4 5" key="2">
    <citation type="submission" date="2018-11" db="EMBL/GenBank/DDBJ databases">
        <authorList>
            <consortium name="Pathogen Informatics"/>
        </authorList>
    </citation>
    <scope>NUCLEOTIDE SEQUENCE [LARGE SCALE GENOMIC DNA]</scope>
</reference>
<dbReference type="OrthoDB" id="542013at2759"/>
<evidence type="ECO:0000313" key="5">
    <source>
        <dbReference type="Proteomes" id="UP000271098"/>
    </source>
</evidence>
<evidence type="ECO:0000256" key="2">
    <source>
        <dbReference type="ARBA" id="ARBA00022912"/>
    </source>
</evidence>
<reference evidence="6" key="1">
    <citation type="submission" date="2016-06" db="UniProtKB">
        <authorList>
            <consortium name="WormBaseParasite"/>
        </authorList>
    </citation>
    <scope>IDENTIFICATION</scope>
</reference>
<dbReference type="WBParaSite" id="GPUH_0000055101-mRNA-1">
    <property type="protein sequence ID" value="GPUH_0000055101-mRNA-1"/>
    <property type="gene ID" value="GPUH_0000055101"/>
</dbReference>
<evidence type="ECO:0000313" key="4">
    <source>
        <dbReference type="EMBL" id="VDK28289.1"/>
    </source>
</evidence>
<dbReference type="Pfam" id="PF00782">
    <property type="entry name" value="DSPc"/>
    <property type="match status" value="1"/>
</dbReference>
<dbReference type="PROSITE" id="PS00383">
    <property type="entry name" value="TYR_PHOSPHATASE_1"/>
    <property type="match status" value="1"/>
</dbReference>
<dbReference type="AlphaFoldDB" id="A0A183CVR0"/>
<dbReference type="PANTHER" id="PTHR23339">
    <property type="entry name" value="TYROSINE SPECIFIC PROTEIN PHOSPHATASE AND DUAL SPECIFICITY PROTEIN PHOSPHATASE"/>
    <property type="match status" value="1"/>
</dbReference>
<dbReference type="Proteomes" id="UP000271098">
    <property type="component" value="Unassembled WGS sequence"/>
</dbReference>
<protein>
    <submittedName>
        <fullName evidence="6">TYR_PHOSPHATASE_2 domain-containing protein</fullName>
    </submittedName>
</protein>
<dbReference type="SUPFAM" id="SSF52799">
    <property type="entry name" value="(Phosphotyrosine protein) phosphatases II"/>
    <property type="match status" value="1"/>
</dbReference>
<dbReference type="GO" id="GO:0004721">
    <property type="term" value="F:phosphoprotein phosphatase activity"/>
    <property type="evidence" value="ECO:0007669"/>
    <property type="project" value="UniProtKB-KW"/>
</dbReference>
<gene>
    <name evidence="4" type="ORF">GPUH_LOCUS551</name>
</gene>
<evidence type="ECO:0000256" key="1">
    <source>
        <dbReference type="ARBA" id="ARBA00022801"/>
    </source>
</evidence>
<name>A0A183CVR0_9BILA</name>
<dbReference type="SMART" id="SM00195">
    <property type="entry name" value="DSPc"/>
    <property type="match status" value="1"/>
</dbReference>
<proteinExistence type="predicted"/>
<keyword evidence="1" id="KW-0378">Hydrolase</keyword>